<dbReference type="InterPro" id="IPR006674">
    <property type="entry name" value="HD_domain"/>
</dbReference>
<accession>A0A6M1QXZ6</accession>
<dbReference type="InterPro" id="IPR003607">
    <property type="entry name" value="HD/PDEase_dom"/>
</dbReference>
<evidence type="ECO:0000259" key="1">
    <source>
        <dbReference type="Pfam" id="PF01966"/>
    </source>
</evidence>
<gene>
    <name evidence="2" type="ORF">G5C66_00875</name>
</gene>
<comment type="caution">
    <text evidence="2">The sequence shown here is derived from an EMBL/GenBank/DDBJ whole genome shotgun (WGS) entry which is preliminary data.</text>
</comment>
<dbReference type="NCBIfam" id="TIGR00277">
    <property type="entry name" value="HDIG"/>
    <property type="match status" value="1"/>
</dbReference>
<reference evidence="2 3" key="1">
    <citation type="submission" date="2020-02" db="EMBL/GenBank/DDBJ databases">
        <title>Whole-genome analyses of novel actinobacteria.</title>
        <authorList>
            <person name="Sahin N."/>
        </authorList>
    </citation>
    <scope>NUCLEOTIDE SEQUENCE [LARGE SCALE GENOMIC DNA]</scope>
    <source>
        <strain evidence="2 3">KC13</strain>
    </source>
</reference>
<proteinExistence type="predicted"/>
<name>A0A6M1QXZ6_9ACTN</name>
<feature type="domain" description="HD" evidence="1">
    <location>
        <begin position="21"/>
        <end position="96"/>
    </location>
</feature>
<dbReference type="CDD" id="cd00077">
    <property type="entry name" value="HDc"/>
    <property type="match status" value="1"/>
</dbReference>
<dbReference type="Proteomes" id="UP000483261">
    <property type="component" value="Unassembled WGS sequence"/>
</dbReference>
<dbReference type="SUPFAM" id="SSF109604">
    <property type="entry name" value="HD-domain/PDEase-like"/>
    <property type="match status" value="1"/>
</dbReference>
<dbReference type="RefSeq" id="WP_165109275.1">
    <property type="nucleotide sequence ID" value="NZ_JAALAA010000001.1"/>
</dbReference>
<evidence type="ECO:0000313" key="2">
    <source>
        <dbReference type="EMBL" id="NGN91291.1"/>
    </source>
</evidence>
<dbReference type="EMBL" id="JAALAA010000001">
    <property type="protein sequence ID" value="NGN91291.1"/>
    <property type="molecule type" value="Genomic_DNA"/>
</dbReference>
<sequence>MLISARSEARQFVEPLGRRWLHVQAVADSAIGVADKLGLDSETLVAAAWLHDIGYADELRGTGFHPVDGARYLRRTGWNEEVVRLVAHHSCSRFEAGLRGMSGALGEFPRPSPDLEDALCFCDMTTGPGGERVTVVDRLAEIQARYGEGDVVGRFVEVARGDIVETVRRIEDRLLTAE</sequence>
<dbReference type="InterPro" id="IPR006675">
    <property type="entry name" value="HDIG_dom"/>
</dbReference>
<dbReference type="Pfam" id="PF01966">
    <property type="entry name" value="HD"/>
    <property type="match status" value="1"/>
</dbReference>
<evidence type="ECO:0000313" key="3">
    <source>
        <dbReference type="Proteomes" id="UP000483261"/>
    </source>
</evidence>
<protein>
    <submittedName>
        <fullName evidence="2">HDIG domain-containing protein</fullName>
    </submittedName>
</protein>
<keyword evidence="3" id="KW-1185">Reference proteome</keyword>
<dbReference type="Gene3D" id="1.10.3210.10">
    <property type="entry name" value="Hypothetical protein af1432"/>
    <property type="match status" value="1"/>
</dbReference>
<dbReference type="AlphaFoldDB" id="A0A6M1QXZ6"/>
<organism evidence="2 3">
    <name type="scientific">Nocardioides turkmenicus</name>
    <dbReference type="NCBI Taxonomy" id="2711220"/>
    <lineage>
        <taxon>Bacteria</taxon>
        <taxon>Bacillati</taxon>
        <taxon>Actinomycetota</taxon>
        <taxon>Actinomycetes</taxon>
        <taxon>Propionibacteriales</taxon>
        <taxon>Nocardioidaceae</taxon>
        <taxon>Nocardioides</taxon>
    </lineage>
</organism>